<evidence type="ECO:0000256" key="4">
    <source>
        <dbReference type="RuleBase" id="RU000559"/>
    </source>
</evidence>
<keyword evidence="2 5" id="KW-0689">Ribosomal protein</keyword>
<evidence type="ECO:0000313" key="6">
    <source>
        <dbReference type="Proteomes" id="UP000229370"/>
    </source>
</evidence>
<dbReference type="InterPro" id="IPR001857">
    <property type="entry name" value="Ribosomal_bL19"/>
</dbReference>
<dbReference type="GO" id="GO:0022625">
    <property type="term" value="C:cytosolic large ribosomal subunit"/>
    <property type="evidence" value="ECO:0007669"/>
    <property type="project" value="TreeGrafter"/>
</dbReference>
<organism evidence="5 6">
    <name type="scientific">Candidatus Roizmanbacteria bacterium CG_4_8_14_3_um_filter_36_10</name>
    <dbReference type="NCBI Taxonomy" id="1974834"/>
    <lineage>
        <taxon>Bacteria</taxon>
        <taxon>Candidatus Roizmaniibacteriota</taxon>
    </lineage>
</organism>
<evidence type="ECO:0000256" key="1">
    <source>
        <dbReference type="ARBA" id="ARBA00005781"/>
    </source>
</evidence>
<dbReference type="GO" id="GO:0003735">
    <property type="term" value="F:structural constituent of ribosome"/>
    <property type="evidence" value="ECO:0007669"/>
    <property type="project" value="InterPro"/>
</dbReference>
<dbReference type="Proteomes" id="UP000229370">
    <property type="component" value="Unassembled WGS sequence"/>
</dbReference>
<dbReference type="SUPFAM" id="SSF50104">
    <property type="entry name" value="Translation proteins SH3-like domain"/>
    <property type="match status" value="1"/>
</dbReference>
<comment type="similarity">
    <text evidence="1 4">Belongs to the bacterial ribosomal protein bL19 family.</text>
</comment>
<gene>
    <name evidence="5" type="primary">rplS</name>
    <name evidence="5" type="ORF">CO007_00795</name>
</gene>
<dbReference type="InterPro" id="IPR038657">
    <property type="entry name" value="Ribosomal_bL19_sf"/>
</dbReference>
<dbReference type="EMBL" id="PFQK01000020">
    <property type="protein sequence ID" value="PJC82176.1"/>
    <property type="molecule type" value="Genomic_DNA"/>
</dbReference>
<evidence type="ECO:0000256" key="3">
    <source>
        <dbReference type="ARBA" id="ARBA00023274"/>
    </source>
</evidence>
<dbReference type="GO" id="GO:0006412">
    <property type="term" value="P:translation"/>
    <property type="evidence" value="ECO:0007669"/>
    <property type="project" value="InterPro"/>
</dbReference>
<comment type="function">
    <text evidence="4">This protein is located at the 30S-50S ribosomal subunit interface and may play a role in the structure and function of the aminoacyl-tRNA binding site.</text>
</comment>
<accession>A0A2M8GNQ2</accession>
<reference evidence="6" key="1">
    <citation type="submission" date="2017-09" db="EMBL/GenBank/DDBJ databases">
        <title>Depth-based differentiation of microbial function through sediment-hosted aquifers and enrichment of novel symbionts in the deep terrestrial subsurface.</title>
        <authorList>
            <person name="Probst A.J."/>
            <person name="Ladd B."/>
            <person name="Jarett J.K."/>
            <person name="Geller-Mcgrath D.E."/>
            <person name="Sieber C.M.K."/>
            <person name="Emerson J.B."/>
            <person name="Anantharaman K."/>
            <person name="Thomas B.C."/>
            <person name="Malmstrom R."/>
            <person name="Stieglmeier M."/>
            <person name="Klingl A."/>
            <person name="Woyke T."/>
            <person name="Ryan C.M."/>
            <person name="Banfield J.F."/>
        </authorList>
    </citation>
    <scope>NUCLEOTIDE SEQUENCE [LARGE SCALE GENOMIC DNA]</scope>
</reference>
<sequence>MANSFQYQDKTFVVGDTIALTYKLKEGDKERLQIFKGILIKLKGSTPETKMITVRKTSRSGIGVERVIPLFSPFLSEIKLVKKGNNRKAKIYYIRNLSGQQLIQKLYRKK</sequence>
<evidence type="ECO:0000313" key="5">
    <source>
        <dbReference type="EMBL" id="PJC82176.1"/>
    </source>
</evidence>
<dbReference type="Pfam" id="PF01245">
    <property type="entry name" value="Ribosomal_L19"/>
    <property type="match status" value="1"/>
</dbReference>
<dbReference type="AlphaFoldDB" id="A0A2M8GNQ2"/>
<dbReference type="NCBIfam" id="TIGR01024">
    <property type="entry name" value="rplS_bact"/>
    <property type="match status" value="1"/>
</dbReference>
<protein>
    <recommendedName>
        <fullName evidence="4">50S ribosomal protein L19</fullName>
    </recommendedName>
</protein>
<dbReference type="Gene3D" id="2.30.30.790">
    <property type="match status" value="1"/>
</dbReference>
<name>A0A2M8GNQ2_9BACT</name>
<keyword evidence="3 4" id="KW-0687">Ribonucleoprotein</keyword>
<comment type="caution">
    <text evidence="5">The sequence shown here is derived from an EMBL/GenBank/DDBJ whole genome shotgun (WGS) entry which is preliminary data.</text>
</comment>
<dbReference type="PANTHER" id="PTHR15680">
    <property type="entry name" value="RIBOSOMAL PROTEIN L19"/>
    <property type="match status" value="1"/>
</dbReference>
<evidence type="ECO:0000256" key="2">
    <source>
        <dbReference type="ARBA" id="ARBA00022980"/>
    </source>
</evidence>
<proteinExistence type="inferred from homology"/>
<dbReference type="PRINTS" id="PR00061">
    <property type="entry name" value="RIBOSOMALL19"/>
</dbReference>
<dbReference type="PANTHER" id="PTHR15680:SF9">
    <property type="entry name" value="LARGE RIBOSOMAL SUBUNIT PROTEIN BL19M"/>
    <property type="match status" value="1"/>
</dbReference>
<dbReference type="InterPro" id="IPR008991">
    <property type="entry name" value="Translation_prot_SH3-like_sf"/>
</dbReference>